<evidence type="ECO:0000313" key="5">
    <source>
        <dbReference type="EMBL" id="MEU6822984.1"/>
    </source>
</evidence>
<accession>A0ABV3BPQ4</accession>
<dbReference type="Proteomes" id="UP001551176">
    <property type="component" value="Unassembled WGS sequence"/>
</dbReference>
<feature type="chain" id="PRO_5045256999" evidence="4">
    <location>
        <begin position="20"/>
        <end position="274"/>
    </location>
</feature>
<keyword evidence="1 4" id="KW-0732">Signal</keyword>
<feature type="region of interest" description="Disordered" evidence="3">
    <location>
        <begin position="87"/>
        <end position="110"/>
    </location>
</feature>
<comment type="caution">
    <text evidence="5">The sequence shown here is derived from an EMBL/GenBank/DDBJ whole genome shotgun (WGS) entry which is preliminary data.</text>
</comment>
<dbReference type="InterPro" id="IPR005519">
    <property type="entry name" value="Acid_phosphat_B-like"/>
</dbReference>
<dbReference type="PIRSF" id="PIRSF002674">
    <property type="entry name" value="VSP"/>
    <property type="match status" value="1"/>
</dbReference>
<feature type="signal peptide" evidence="4">
    <location>
        <begin position="1"/>
        <end position="19"/>
    </location>
</feature>
<dbReference type="Gene3D" id="3.40.50.1000">
    <property type="entry name" value="HAD superfamily/HAD-like"/>
    <property type="match status" value="1"/>
</dbReference>
<evidence type="ECO:0000256" key="2">
    <source>
        <dbReference type="ARBA" id="ARBA00023180"/>
    </source>
</evidence>
<protein>
    <submittedName>
        <fullName evidence="5">HAD family acid phosphatase</fullName>
    </submittedName>
</protein>
<evidence type="ECO:0000313" key="6">
    <source>
        <dbReference type="Proteomes" id="UP001551176"/>
    </source>
</evidence>
<dbReference type="Pfam" id="PF03767">
    <property type="entry name" value="Acid_phosphat_B"/>
    <property type="match status" value="1"/>
</dbReference>
<dbReference type="InterPro" id="IPR023214">
    <property type="entry name" value="HAD_sf"/>
</dbReference>
<dbReference type="PANTHER" id="PTHR31284">
    <property type="entry name" value="ACID PHOSPHATASE-LIKE PROTEIN"/>
    <property type="match status" value="1"/>
</dbReference>
<dbReference type="EMBL" id="JBEYXV010000010">
    <property type="protein sequence ID" value="MEU6822984.1"/>
    <property type="molecule type" value="Genomic_DNA"/>
</dbReference>
<keyword evidence="6" id="KW-1185">Reference proteome</keyword>
<dbReference type="SUPFAM" id="SSF56784">
    <property type="entry name" value="HAD-like"/>
    <property type="match status" value="1"/>
</dbReference>
<evidence type="ECO:0000256" key="1">
    <source>
        <dbReference type="ARBA" id="ARBA00022729"/>
    </source>
</evidence>
<proteinExistence type="predicted"/>
<name>A0ABV3BPQ4_9ACTN</name>
<dbReference type="InterPro" id="IPR014403">
    <property type="entry name" value="APS1/VSP"/>
</dbReference>
<gene>
    <name evidence="5" type="ORF">ABZ921_20335</name>
</gene>
<evidence type="ECO:0000256" key="3">
    <source>
        <dbReference type="SAM" id="MobiDB-lite"/>
    </source>
</evidence>
<sequence length="274" mass="29411">MRKSLRVAGLATACTVAGAALYATGVASADQAGPRPTKEPHNIGLLVGEIDDYYGASQDADGVWKSSPDSPYAKDLARIQAKAKKDIKKAARKAHHGHGGHGGQGARGKKPAIVLDVDDTALLSFDYEKSTNFTYNNDSWDAYVKAAKRPAVFGMPELVKYAKSQGVEVFFLTGLAESQREGAVTNLAKAGYKTSLDRTHVFTKNKANPPAYLSHCATPDAWKCDTVQFKEGTRKHIESTGYDIVGSFGDQVSDLAGGYANKTYKLPNPTYFVG</sequence>
<dbReference type="InterPro" id="IPR036412">
    <property type="entry name" value="HAD-like_sf"/>
</dbReference>
<evidence type="ECO:0000256" key="4">
    <source>
        <dbReference type="SAM" id="SignalP"/>
    </source>
</evidence>
<feature type="compositionally biased region" description="Basic residues" evidence="3">
    <location>
        <begin position="87"/>
        <end position="99"/>
    </location>
</feature>
<keyword evidence="2" id="KW-0325">Glycoprotein</keyword>
<dbReference type="PANTHER" id="PTHR31284:SF10">
    <property type="entry name" value="ACID PHOSPHATASE-LIKE PROTEIN"/>
    <property type="match status" value="1"/>
</dbReference>
<organism evidence="5 6">
    <name type="scientific">Streptomyces atriruber</name>
    <dbReference type="NCBI Taxonomy" id="545121"/>
    <lineage>
        <taxon>Bacteria</taxon>
        <taxon>Bacillati</taxon>
        <taxon>Actinomycetota</taxon>
        <taxon>Actinomycetes</taxon>
        <taxon>Kitasatosporales</taxon>
        <taxon>Streptomycetaceae</taxon>
        <taxon>Streptomyces</taxon>
    </lineage>
</organism>
<dbReference type="RefSeq" id="WP_359350900.1">
    <property type="nucleotide sequence ID" value="NZ_JBEYXV010000010.1"/>
</dbReference>
<reference evidence="5 6" key="1">
    <citation type="submission" date="2024-06" db="EMBL/GenBank/DDBJ databases">
        <title>The Natural Products Discovery Center: Release of the First 8490 Sequenced Strains for Exploring Actinobacteria Biosynthetic Diversity.</title>
        <authorList>
            <person name="Kalkreuter E."/>
            <person name="Kautsar S.A."/>
            <person name="Yang D."/>
            <person name="Bader C.D."/>
            <person name="Teijaro C.N."/>
            <person name="Fluegel L."/>
            <person name="Davis C.M."/>
            <person name="Simpson J.R."/>
            <person name="Lauterbach L."/>
            <person name="Steele A.D."/>
            <person name="Gui C."/>
            <person name="Meng S."/>
            <person name="Li G."/>
            <person name="Viehrig K."/>
            <person name="Ye F."/>
            <person name="Su P."/>
            <person name="Kiefer A.F."/>
            <person name="Nichols A."/>
            <person name="Cepeda A.J."/>
            <person name="Yan W."/>
            <person name="Fan B."/>
            <person name="Jiang Y."/>
            <person name="Adhikari A."/>
            <person name="Zheng C.-J."/>
            <person name="Schuster L."/>
            <person name="Cowan T.M."/>
            <person name="Smanski M.J."/>
            <person name="Chevrette M.G."/>
            <person name="De Carvalho L.P.S."/>
            <person name="Shen B."/>
        </authorList>
    </citation>
    <scope>NUCLEOTIDE SEQUENCE [LARGE SCALE GENOMIC DNA]</scope>
    <source>
        <strain evidence="5 6">NPDC046838</strain>
    </source>
</reference>